<sequence length="224" mass="23911">MDIEEFLPAVTGTFAAAVGPEPDAVIEEMDAQAEREGFPTVGPAVGGWLRFLARAVGAERVFEFGSGFGYSAYWMAPALPPDGELVLTEVDAGELEDARRNLRRGGYADRARFEAGDALETVGRYDGPFDLVLLDNEKERYTAAFEAVRGKVPAGGLVCADNAMTAGPMEFDALRRLVAGEADVDTNEPTRGIADYLDTVGSDPAFETVLLPLGEGLAVSIRTE</sequence>
<gene>
    <name evidence="4" type="ORF">DP107_09860</name>
</gene>
<dbReference type="InParanoid" id="A0A554N995"/>
<dbReference type="Proteomes" id="UP000319894">
    <property type="component" value="Unassembled WGS sequence"/>
</dbReference>
<dbReference type="InterPro" id="IPR002935">
    <property type="entry name" value="SAM_O-MeTrfase"/>
</dbReference>
<comment type="caution">
    <text evidence="4">The sequence shown here is derived from an EMBL/GenBank/DDBJ whole genome shotgun (WGS) entry which is preliminary data.</text>
</comment>
<dbReference type="InterPro" id="IPR029063">
    <property type="entry name" value="SAM-dependent_MTases_sf"/>
</dbReference>
<keyword evidence="5" id="KW-1185">Reference proteome</keyword>
<dbReference type="Gene3D" id="3.40.50.150">
    <property type="entry name" value="Vaccinia Virus protein VP39"/>
    <property type="match status" value="1"/>
</dbReference>
<name>A0A554N995_9EURY</name>
<evidence type="ECO:0000313" key="4">
    <source>
        <dbReference type="EMBL" id="TSD13943.1"/>
    </source>
</evidence>
<proteinExistence type="predicted"/>
<dbReference type="AlphaFoldDB" id="A0A554N995"/>
<dbReference type="OrthoDB" id="21414at2157"/>
<keyword evidence="2 4" id="KW-0808">Transferase</keyword>
<evidence type="ECO:0000256" key="1">
    <source>
        <dbReference type="ARBA" id="ARBA00022603"/>
    </source>
</evidence>
<dbReference type="RefSeq" id="WP_144261993.1">
    <property type="nucleotide sequence ID" value="NZ_QMDX01000005.1"/>
</dbReference>
<organism evidence="4 5">
    <name type="scientific">Haloglomus irregulare</name>
    <dbReference type="NCBI Taxonomy" id="2234134"/>
    <lineage>
        <taxon>Archaea</taxon>
        <taxon>Methanobacteriati</taxon>
        <taxon>Methanobacteriota</taxon>
        <taxon>Stenosarchaea group</taxon>
        <taxon>Halobacteria</taxon>
        <taxon>Halobacteriales</taxon>
        <taxon>Natronomonadaceae</taxon>
        <taxon>Haloglomus</taxon>
    </lineage>
</organism>
<dbReference type="GO" id="GO:0008171">
    <property type="term" value="F:O-methyltransferase activity"/>
    <property type="evidence" value="ECO:0007669"/>
    <property type="project" value="InterPro"/>
</dbReference>
<accession>A0A554N995</accession>
<dbReference type="GO" id="GO:0032259">
    <property type="term" value="P:methylation"/>
    <property type="evidence" value="ECO:0007669"/>
    <property type="project" value="UniProtKB-KW"/>
</dbReference>
<reference evidence="4 5" key="1">
    <citation type="submission" date="2018-06" db="EMBL/GenBank/DDBJ databases">
        <title>Natronomonas sp. F16-60 a new haloarchaeon isolated from a solar saltern of Isla Cristina, Huelva, Spain.</title>
        <authorList>
            <person name="Duran-Viseras A."/>
            <person name="Sanchez-Porro C."/>
            <person name="Ventosa A."/>
        </authorList>
    </citation>
    <scope>NUCLEOTIDE SEQUENCE [LARGE SCALE GENOMIC DNA]</scope>
    <source>
        <strain evidence="4 5">F16-60</strain>
    </source>
</reference>
<keyword evidence="1 4" id="KW-0489">Methyltransferase</keyword>
<dbReference type="SUPFAM" id="SSF53335">
    <property type="entry name" value="S-adenosyl-L-methionine-dependent methyltransferases"/>
    <property type="match status" value="1"/>
</dbReference>
<dbReference type="PANTHER" id="PTHR43167:SF1">
    <property type="entry name" value="PUTATIVE (AFU_ORTHOLOGUE AFUA_6G01830)-RELATED"/>
    <property type="match status" value="1"/>
</dbReference>
<evidence type="ECO:0000313" key="5">
    <source>
        <dbReference type="Proteomes" id="UP000319894"/>
    </source>
</evidence>
<evidence type="ECO:0000256" key="2">
    <source>
        <dbReference type="ARBA" id="ARBA00022679"/>
    </source>
</evidence>
<evidence type="ECO:0000256" key="3">
    <source>
        <dbReference type="ARBA" id="ARBA00022691"/>
    </source>
</evidence>
<dbReference type="PANTHER" id="PTHR43167">
    <property type="entry name" value="PUTATIVE (AFU_ORTHOLOGUE AFUA_6G01830)-RELATED"/>
    <property type="match status" value="1"/>
</dbReference>
<dbReference type="CDD" id="cd02440">
    <property type="entry name" value="AdoMet_MTases"/>
    <property type="match status" value="1"/>
</dbReference>
<dbReference type="Pfam" id="PF01596">
    <property type="entry name" value="Methyltransf_3"/>
    <property type="match status" value="1"/>
</dbReference>
<dbReference type="PROSITE" id="PS51682">
    <property type="entry name" value="SAM_OMT_I"/>
    <property type="match status" value="1"/>
</dbReference>
<protein>
    <submittedName>
        <fullName evidence="4">O-methyltransferase</fullName>
    </submittedName>
</protein>
<dbReference type="EMBL" id="QMDX01000005">
    <property type="protein sequence ID" value="TSD13943.1"/>
    <property type="molecule type" value="Genomic_DNA"/>
</dbReference>
<keyword evidence="3" id="KW-0949">S-adenosyl-L-methionine</keyword>